<evidence type="ECO:0000313" key="2">
    <source>
        <dbReference type="EMBL" id="RXQ89510.1"/>
    </source>
</evidence>
<feature type="domain" description="Transposase IS200-like" evidence="1">
    <location>
        <begin position="21"/>
        <end position="191"/>
    </location>
</feature>
<sequence>MAKYQNRYRIESHRKPGWNYASAGEYFITICIQDMKCILGRVVNARMVLNDFGKIVEAELIKSADMRQELQLGAFVVMPNHIHAIIILNDIADDANTETHGRASVCGRVPVCDADMQGRASVPYRRPKSISSFVAGFKSAVVSAVDDFIDEQAPGIPKYNRRNKFWQSNYHDHIIRNWGEYDRIAQYIHNNPRKWQETKYSK</sequence>
<evidence type="ECO:0000313" key="3">
    <source>
        <dbReference type="Proteomes" id="UP000289703"/>
    </source>
</evidence>
<dbReference type="Proteomes" id="UP000289703">
    <property type="component" value="Unassembled WGS sequence"/>
</dbReference>
<dbReference type="RefSeq" id="WP_129255346.1">
    <property type="nucleotide sequence ID" value="NZ_SAXA01000015.1"/>
</dbReference>
<organism evidence="2 3">
    <name type="scientific">Ancylomarina salipaludis</name>
    <dbReference type="NCBI Taxonomy" id="2501299"/>
    <lineage>
        <taxon>Bacteria</taxon>
        <taxon>Pseudomonadati</taxon>
        <taxon>Bacteroidota</taxon>
        <taxon>Bacteroidia</taxon>
        <taxon>Marinilabiliales</taxon>
        <taxon>Marinifilaceae</taxon>
        <taxon>Ancylomarina</taxon>
    </lineage>
</organism>
<dbReference type="AlphaFoldDB" id="A0A4Q1JIW6"/>
<gene>
    <name evidence="2" type="ORF">EO244_14175</name>
</gene>
<accession>A0A4Q1JIW6</accession>
<dbReference type="GO" id="GO:0006313">
    <property type="term" value="P:DNA transposition"/>
    <property type="evidence" value="ECO:0007669"/>
    <property type="project" value="InterPro"/>
</dbReference>
<reference evidence="2 3" key="1">
    <citation type="submission" date="2019-01" db="EMBL/GenBank/DDBJ databases">
        <title>Ancylomarina salipaludis sp. nov., isolated from a salt marsh.</title>
        <authorList>
            <person name="Yoon J.-H."/>
        </authorList>
    </citation>
    <scope>NUCLEOTIDE SEQUENCE [LARGE SCALE GENOMIC DNA]</scope>
    <source>
        <strain evidence="2 3">SHSM-M15</strain>
    </source>
</reference>
<dbReference type="SMART" id="SM01321">
    <property type="entry name" value="Y1_Tnp"/>
    <property type="match status" value="1"/>
</dbReference>
<dbReference type="Gene3D" id="3.30.70.1290">
    <property type="entry name" value="Transposase IS200-like"/>
    <property type="match status" value="1"/>
</dbReference>
<dbReference type="GO" id="GO:0004803">
    <property type="term" value="F:transposase activity"/>
    <property type="evidence" value="ECO:0007669"/>
    <property type="project" value="InterPro"/>
</dbReference>
<dbReference type="SUPFAM" id="SSF143422">
    <property type="entry name" value="Transposase IS200-like"/>
    <property type="match status" value="1"/>
</dbReference>
<dbReference type="GO" id="GO:0043565">
    <property type="term" value="F:sequence-specific DNA binding"/>
    <property type="evidence" value="ECO:0007669"/>
    <property type="project" value="TreeGrafter"/>
</dbReference>
<dbReference type="InterPro" id="IPR052715">
    <property type="entry name" value="RAYT_transposase"/>
</dbReference>
<protein>
    <submittedName>
        <fullName evidence="2">Transposase</fullName>
    </submittedName>
</protein>
<dbReference type="InterPro" id="IPR036515">
    <property type="entry name" value="Transposase_17_sf"/>
</dbReference>
<dbReference type="PANTHER" id="PTHR36966:SF1">
    <property type="entry name" value="REP-ASSOCIATED TYROSINE TRANSPOSASE"/>
    <property type="match status" value="1"/>
</dbReference>
<keyword evidence="3" id="KW-1185">Reference proteome</keyword>
<dbReference type="InterPro" id="IPR002686">
    <property type="entry name" value="Transposase_17"/>
</dbReference>
<name>A0A4Q1JIW6_9BACT</name>
<evidence type="ECO:0000259" key="1">
    <source>
        <dbReference type="SMART" id="SM01321"/>
    </source>
</evidence>
<dbReference type="PANTHER" id="PTHR36966">
    <property type="entry name" value="REP-ASSOCIATED TYROSINE TRANSPOSASE"/>
    <property type="match status" value="1"/>
</dbReference>
<proteinExistence type="predicted"/>
<dbReference type="EMBL" id="SAXA01000015">
    <property type="protein sequence ID" value="RXQ89510.1"/>
    <property type="molecule type" value="Genomic_DNA"/>
</dbReference>
<dbReference type="OrthoDB" id="9794403at2"/>
<comment type="caution">
    <text evidence="2">The sequence shown here is derived from an EMBL/GenBank/DDBJ whole genome shotgun (WGS) entry which is preliminary data.</text>
</comment>